<sequence length="75" mass="8120">MAVRAPLLVVGDFNAKHADWGYAIEDAKGGKLHNLMTIEGLTLLTDADYPTRIGNSVSRDTCPDLTMTLNAPHPK</sequence>
<organism evidence="2 3">
    <name type="scientific">Rhipicephalus sanguineus</name>
    <name type="common">Brown dog tick</name>
    <name type="synonym">Ixodes sanguineus</name>
    <dbReference type="NCBI Taxonomy" id="34632"/>
    <lineage>
        <taxon>Eukaryota</taxon>
        <taxon>Metazoa</taxon>
        <taxon>Ecdysozoa</taxon>
        <taxon>Arthropoda</taxon>
        <taxon>Chelicerata</taxon>
        <taxon>Arachnida</taxon>
        <taxon>Acari</taxon>
        <taxon>Parasitiformes</taxon>
        <taxon>Ixodida</taxon>
        <taxon>Ixodoidea</taxon>
        <taxon>Ixodidae</taxon>
        <taxon>Rhipicephalinae</taxon>
        <taxon>Rhipicephalus</taxon>
        <taxon>Rhipicephalus</taxon>
    </lineage>
</organism>
<feature type="domain" description="Endonuclease/exonuclease/phosphatase" evidence="1">
    <location>
        <begin position="6"/>
        <end position="69"/>
    </location>
</feature>
<dbReference type="EMBL" id="JABSTV010001254">
    <property type="protein sequence ID" value="KAH7939365.1"/>
    <property type="molecule type" value="Genomic_DNA"/>
</dbReference>
<keyword evidence="3" id="KW-1185">Reference proteome</keyword>
<name>A0A9D4PGX3_RHISA</name>
<dbReference type="Gene3D" id="3.60.10.10">
    <property type="entry name" value="Endonuclease/exonuclease/phosphatase"/>
    <property type="match status" value="1"/>
</dbReference>
<dbReference type="GO" id="GO:0003824">
    <property type="term" value="F:catalytic activity"/>
    <property type="evidence" value="ECO:0007669"/>
    <property type="project" value="InterPro"/>
</dbReference>
<dbReference type="Pfam" id="PF14529">
    <property type="entry name" value="Exo_endo_phos_2"/>
    <property type="match status" value="1"/>
</dbReference>
<comment type="caution">
    <text evidence="2">The sequence shown here is derived from an EMBL/GenBank/DDBJ whole genome shotgun (WGS) entry which is preliminary data.</text>
</comment>
<evidence type="ECO:0000313" key="2">
    <source>
        <dbReference type="EMBL" id="KAH7939365.1"/>
    </source>
</evidence>
<reference evidence="2" key="2">
    <citation type="submission" date="2021-09" db="EMBL/GenBank/DDBJ databases">
        <authorList>
            <person name="Jia N."/>
            <person name="Wang J."/>
            <person name="Shi W."/>
            <person name="Du L."/>
            <person name="Sun Y."/>
            <person name="Zhan W."/>
            <person name="Jiang J."/>
            <person name="Wang Q."/>
            <person name="Zhang B."/>
            <person name="Ji P."/>
            <person name="Sakyi L.B."/>
            <person name="Cui X."/>
            <person name="Yuan T."/>
            <person name="Jiang B."/>
            <person name="Yang W."/>
            <person name="Lam T.T.-Y."/>
            <person name="Chang Q."/>
            <person name="Ding S."/>
            <person name="Wang X."/>
            <person name="Zhu J."/>
            <person name="Ruan X."/>
            <person name="Zhao L."/>
            <person name="Wei J."/>
            <person name="Que T."/>
            <person name="Du C."/>
            <person name="Cheng J."/>
            <person name="Dai P."/>
            <person name="Han X."/>
            <person name="Huang E."/>
            <person name="Gao Y."/>
            <person name="Liu J."/>
            <person name="Shao H."/>
            <person name="Ye R."/>
            <person name="Li L."/>
            <person name="Wei W."/>
            <person name="Wang X."/>
            <person name="Wang C."/>
            <person name="Huo Q."/>
            <person name="Li W."/>
            <person name="Guo W."/>
            <person name="Chen H."/>
            <person name="Chen S."/>
            <person name="Zhou L."/>
            <person name="Zhou L."/>
            <person name="Ni X."/>
            <person name="Tian J."/>
            <person name="Zhou Y."/>
            <person name="Sheng Y."/>
            <person name="Liu T."/>
            <person name="Pan Y."/>
            <person name="Xia L."/>
            <person name="Li J."/>
            <person name="Zhao F."/>
            <person name="Cao W."/>
        </authorList>
    </citation>
    <scope>NUCLEOTIDE SEQUENCE</scope>
    <source>
        <strain evidence="2">Rsan-2018</strain>
        <tissue evidence="2">Larvae</tissue>
    </source>
</reference>
<evidence type="ECO:0000259" key="1">
    <source>
        <dbReference type="Pfam" id="PF14529"/>
    </source>
</evidence>
<evidence type="ECO:0000313" key="3">
    <source>
        <dbReference type="Proteomes" id="UP000821837"/>
    </source>
</evidence>
<dbReference type="InterPro" id="IPR005135">
    <property type="entry name" value="Endo/exonuclease/phosphatase"/>
</dbReference>
<dbReference type="Proteomes" id="UP000821837">
    <property type="component" value="Chromosome 8"/>
</dbReference>
<reference evidence="2" key="1">
    <citation type="journal article" date="2020" name="Cell">
        <title>Large-Scale Comparative Analyses of Tick Genomes Elucidate Their Genetic Diversity and Vector Capacities.</title>
        <authorList>
            <consortium name="Tick Genome and Microbiome Consortium (TIGMIC)"/>
            <person name="Jia N."/>
            <person name="Wang J."/>
            <person name="Shi W."/>
            <person name="Du L."/>
            <person name="Sun Y."/>
            <person name="Zhan W."/>
            <person name="Jiang J.F."/>
            <person name="Wang Q."/>
            <person name="Zhang B."/>
            <person name="Ji P."/>
            <person name="Bell-Sakyi L."/>
            <person name="Cui X.M."/>
            <person name="Yuan T.T."/>
            <person name="Jiang B.G."/>
            <person name="Yang W.F."/>
            <person name="Lam T.T."/>
            <person name="Chang Q.C."/>
            <person name="Ding S.J."/>
            <person name="Wang X.J."/>
            <person name="Zhu J.G."/>
            <person name="Ruan X.D."/>
            <person name="Zhao L."/>
            <person name="Wei J.T."/>
            <person name="Ye R.Z."/>
            <person name="Que T.C."/>
            <person name="Du C.H."/>
            <person name="Zhou Y.H."/>
            <person name="Cheng J.X."/>
            <person name="Dai P.F."/>
            <person name="Guo W.B."/>
            <person name="Han X.H."/>
            <person name="Huang E.J."/>
            <person name="Li L.F."/>
            <person name="Wei W."/>
            <person name="Gao Y.C."/>
            <person name="Liu J.Z."/>
            <person name="Shao H.Z."/>
            <person name="Wang X."/>
            <person name="Wang C.C."/>
            <person name="Yang T.C."/>
            <person name="Huo Q.B."/>
            <person name="Li W."/>
            <person name="Chen H.Y."/>
            <person name="Chen S.E."/>
            <person name="Zhou L.G."/>
            <person name="Ni X.B."/>
            <person name="Tian J.H."/>
            <person name="Sheng Y."/>
            <person name="Liu T."/>
            <person name="Pan Y.S."/>
            <person name="Xia L.Y."/>
            <person name="Li J."/>
            <person name="Zhao F."/>
            <person name="Cao W.C."/>
        </authorList>
    </citation>
    <scope>NUCLEOTIDE SEQUENCE</scope>
    <source>
        <strain evidence="2">Rsan-2018</strain>
    </source>
</reference>
<dbReference type="InterPro" id="IPR036691">
    <property type="entry name" value="Endo/exonu/phosph_ase_sf"/>
</dbReference>
<dbReference type="SUPFAM" id="SSF56219">
    <property type="entry name" value="DNase I-like"/>
    <property type="match status" value="1"/>
</dbReference>
<accession>A0A9D4PGX3</accession>
<gene>
    <name evidence="2" type="ORF">HPB52_011408</name>
</gene>
<dbReference type="AlphaFoldDB" id="A0A9D4PGX3"/>
<proteinExistence type="predicted"/>
<protein>
    <recommendedName>
        <fullName evidence="1">Endonuclease/exonuclease/phosphatase domain-containing protein</fullName>
    </recommendedName>
</protein>